<dbReference type="VEuPathDB" id="VectorBase:LOC119172674"/>
<protein>
    <submittedName>
        <fullName evidence="2">Putative phosphatidylinositol transfer protein sec14 midgut overexpressed</fullName>
    </submittedName>
</protein>
<dbReference type="CDD" id="cd00170">
    <property type="entry name" value="SEC14"/>
    <property type="match status" value="1"/>
</dbReference>
<sequence length="320" mass="36709">MSGKVCFRAAMLGTYTKRSTEDVYDTTEGALPVRLQRIAEDDLGETPARRKESLEKLAKLISEEEDLNARTDAEFLLRFLRVRKYNVDEAMQTIRNYYHNRSTCKSVYREFIPSAVPLSARKVCMVPPGKDRQGRPIFLCNIGHWNSREVTHAVFQRACLMCLELMTSDPSAQTLGLVLILDCHDFRVENALSLKPGLIKKGLEYVQDCMPSRLKAFHVVRQTQAFDILYSLMKPFLKNKLTRRFKFHGENFESLHKDISPEELPPEFGGQTPPLDNDAFWSKMDNLEAVFQSDNQYGYTSRDVGGFATQEEVEEALEFI</sequence>
<dbReference type="EMBL" id="GHWJ01000445">
    <property type="protein sequence ID" value="NOV33182.1"/>
    <property type="molecule type" value="Transcribed_RNA"/>
</dbReference>
<dbReference type="InterPro" id="IPR001251">
    <property type="entry name" value="CRAL-TRIO_dom"/>
</dbReference>
<proteinExistence type="predicted"/>
<dbReference type="PROSITE" id="PS50191">
    <property type="entry name" value="CRAL_TRIO"/>
    <property type="match status" value="1"/>
</dbReference>
<dbReference type="GO" id="GO:1902936">
    <property type="term" value="F:phosphatidylinositol bisphosphate binding"/>
    <property type="evidence" value="ECO:0007669"/>
    <property type="project" value="TreeGrafter"/>
</dbReference>
<name>A0A6M2CIE3_RHIMP</name>
<dbReference type="GO" id="GO:0016020">
    <property type="term" value="C:membrane"/>
    <property type="evidence" value="ECO:0007669"/>
    <property type="project" value="TreeGrafter"/>
</dbReference>
<reference evidence="2" key="1">
    <citation type="submission" date="2019-09" db="EMBL/GenBank/DDBJ databases">
        <title>Organ-specific transcriptomic study of the physiology of the cattle tick, Rhipicephalus microplus.</title>
        <authorList>
            <person name="Tirloni L."/>
            <person name="Braz G."/>
            <person name="Gandara A.C.P."/>
            <person name="Sabadin G.A."/>
            <person name="da Silva R.M."/>
            <person name="Guizzo M.G."/>
            <person name="Machado J.A."/>
            <person name="Costa E.P."/>
            <person name="Gomes H.F."/>
            <person name="Moraes J."/>
            <person name="Mota M.B.S."/>
            <person name="Mesquita R.D."/>
            <person name="Alvarenga P.H."/>
            <person name="Alves F."/>
            <person name="Seixas A."/>
            <person name="da Fonseca R.N."/>
            <person name="Fogaca A."/>
            <person name="Logullo C."/>
            <person name="Tanaka A."/>
            <person name="Daffre S."/>
            <person name="Termignoni C."/>
            <person name="Vaz I.S.Jr."/>
            <person name="Oliveira P.L."/>
            <person name="Ribeiro J.M."/>
        </authorList>
    </citation>
    <scope>NUCLEOTIDE SEQUENCE</scope>
    <source>
        <strain evidence="2">Porto Alegre</strain>
    </source>
</reference>
<feature type="domain" description="CRAL-TRIO" evidence="1">
    <location>
        <begin position="129"/>
        <end position="276"/>
    </location>
</feature>
<dbReference type="InterPro" id="IPR036865">
    <property type="entry name" value="CRAL-TRIO_dom_sf"/>
</dbReference>
<dbReference type="InterPro" id="IPR036273">
    <property type="entry name" value="CRAL/TRIO_N_dom_sf"/>
</dbReference>
<evidence type="ECO:0000313" key="2">
    <source>
        <dbReference type="EMBL" id="NOV33182.1"/>
    </source>
</evidence>
<dbReference type="SMART" id="SM01100">
    <property type="entry name" value="CRAL_TRIO_N"/>
    <property type="match status" value="1"/>
</dbReference>
<dbReference type="OrthoDB" id="6682367at2759"/>
<dbReference type="SMART" id="SM00516">
    <property type="entry name" value="SEC14"/>
    <property type="match status" value="1"/>
</dbReference>
<accession>A0A6M2CIE3</accession>
<dbReference type="AlphaFoldDB" id="A0A6M2CIE3"/>
<evidence type="ECO:0000259" key="1">
    <source>
        <dbReference type="PROSITE" id="PS50191"/>
    </source>
</evidence>
<dbReference type="SUPFAM" id="SSF46938">
    <property type="entry name" value="CRAL/TRIO N-terminal domain"/>
    <property type="match status" value="1"/>
</dbReference>
<dbReference type="Gene3D" id="1.10.8.20">
    <property type="entry name" value="N-terminal domain of phosphatidylinositol transfer protein sec14p"/>
    <property type="match status" value="1"/>
</dbReference>
<dbReference type="Pfam" id="PF00650">
    <property type="entry name" value="CRAL_TRIO"/>
    <property type="match status" value="1"/>
</dbReference>
<organism evidence="2">
    <name type="scientific">Rhipicephalus microplus</name>
    <name type="common">Cattle tick</name>
    <name type="synonym">Boophilus microplus</name>
    <dbReference type="NCBI Taxonomy" id="6941"/>
    <lineage>
        <taxon>Eukaryota</taxon>
        <taxon>Metazoa</taxon>
        <taxon>Ecdysozoa</taxon>
        <taxon>Arthropoda</taxon>
        <taxon>Chelicerata</taxon>
        <taxon>Arachnida</taxon>
        <taxon>Acari</taxon>
        <taxon>Parasitiformes</taxon>
        <taxon>Ixodida</taxon>
        <taxon>Ixodoidea</taxon>
        <taxon>Ixodidae</taxon>
        <taxon>Rhipicephalinae</taxon>
        <taxon>Rhipicephalus</taxon>
        <taxon>Boophilus</taxon>
    </lineage>
</organism>
<dbReference type="PRINTS" id="PR00180">
    <property type="entry name" value="CRETINALDHBP"/>
</dbReference>
<dbReference type="PANTHER" id="PTHR10174">
    <property type="entry name" value="ALPHA-TOCOPHEROL TRANSFER PROTEIN-RELATED"/>
    <property type="match status" value="1"/>
</dbReference>
<dbReference type="PANTHER" id="PTHR10174:SF130">
    <property type="entry name" value="ALPHA-TOCOPHEROL TRANSFER PROTEIN-LIKE"/>
    <property type="match status" value="1"/>
</dbReference>
<dbReference type="Gene3D" id="3.40.525.10">
    <property type="entry name" value="CRAL-TRIO lipid binding domain"/>
    <property type="match status" value="1"/>
</dbReference>
<dbReference type="SUPFAM" id="SSF52087">
    <property type="entry name" value="CRAL/TRIO domain"/>
    <property type="match status" value="1"/>
</dbReference>
<dbReference type="InterPro" id="IPR011074">
    <property type="entry name" value="CRAL/TRIO_N_dom"/>
</dbReference>